<organism evidence="1 2">
    <name type="scientific">Bacillus gaemokensis</name>
    <dbReference type="NCBI Taxonomy" id="574375"/>
    <lineage>
        <taxon>Bacteria</taxon>
        <taxon>Bacillati</taxon>
        <taxon>Bacillota</taxon>
        <taxon>Bacilli</taxon>
        <taxon>Bacillales</taxon>
        <taxon>Bacillaceae</taxon>
        <taxon>Bacillus</taxon>
        <taxon>Bacillus cereus group</taxon>
    </lineage>
</organism>
<evidence type="ECO:0000313" key="1">
    <source>
        <dbReference type="EMBL" id="KEK22901.1"/>
    </source>
</evidence>
<dbReference type="Proteomes" id="UP000027778">
    <property type="component" value="Unassembled WGS sequence"/>
</dbReference>
<protein>
    <submittedName>
        <fullName evidence="1">Uncharacterized protein</fullName>
    </submittedName>
</protein>
<accession>A0A073K8P7</accession>
<dbReference type="AlphaFoldDB" id="A0A073K8P7"/>
<name>A0A073K8P7_9BACI</name>
<dbReference type="STRING" id="574375.AZF08_09955"/>
<comment type="caution">
    <text evidence="1">The sequence shown here is derived from an EMBL/GenBank/DDBJ whole genome shotgun (WGS) entry which is preliminary data.</text>
</comment>
<dbReference type="EMBL" id="JOTM01000023">
    <property type="protein sequence ID" value="KEK22901.1"/>
    <property type="molecule type" value="Genomic_DNA"/>
</dbReference>
<evidence type="ECO:0000313" key="2">
    <source>
        <dbReference type="Proteomes" id="UP000027778"/>
    </source>
</evidence>
<proteinExistence type="predicted"/>
<gene>
    <name evidence="1" type="ORF">BAGA_15340</name>
</gene>
<reference evidence="1 2" key="1">
    <citation type="submission" date="2014-06" db="EMBL/GenBank/DDBJ databases">
        <title>Draft genome sequence of Bacillus gaemokensis JCM 15801 (MCCC 1A00707).</title>
        <authorList>
            <person name="Lai Q."/>
            <person name="Liu Y."/>
            <person name="Shao Z."/>
        </authorList>
    </citation>
    <scope>NUCLEOTIDE SEQUENCE [LARGE SCALE GENOMIC DNA]</scope>
    <source>
        <strain evidence="1 2">JCM 15801</strain>
    </source>
</reference>
<sequence>MILEFMINRQLENILERKMYKSSSFFIPLFAGSKTSTSKFGKMGDQLPLKARLVKANNQWGIKPPPLIKVSLYVR</sequence>
<keyword evidence="2" id="KW-1185">Reference proteome</keyword>